<keyword evidence="2" id="KW-1185">Reference proteome</keyword>
<evidence type="ECO:0000313" key="2">
    <source>
        <dbReference type="Proteomes" id="UP001597307"/>
    </source>
</evidence>
<organism evidence="1 2">
    <name type="scientific">Arthrobacter flavus</name>
    <dbReference type="NCBI Taxonomy" id="95172"/>
    <lineage>
        <taxon>Bacteria</taxon>
        <taxon>Bacillati</taxon>
        <taxon>Actinomycetota</taxon>
        <taxon>Actinomycetes</taxon>
        <taxon>Micrococcales</taxon>
        <taxon>Micrococcaceae</taxon>
        <taxon>Arthrobacter</taxon>
    </lineage>
</organism>
<evidence type="ECO:0000313" key="1">
    <source>
        <dbReference type="EMBL" id="MFD1846484.1"/>
    </source>
</evidence>
<dbReference type="Proteomes" id="UP001597307">
    <property type="component" value="Unassembled WGS sequence"/>
</dbReference>
<dbReference type="EMBL" id="JBHUGA010000017">
    <property type="protein sequence ID" value="MFD1846484.1"/>
    <property type="molecule type" value="Genomic_DNA"/>
</dbReference>
<sequence length="77" mass="8456">MPVRDGPAQVVGTESRLLFESLKSVFISLGFDAVGHEVFTDPVMSRIVELTSLLDAGPTHVMFLQPSRFIVLQTPAR</sequence>
<dbReference type="RefSeq" id="WP_343878378.1">
    <property type="nucleotide sequence ID" value="NZ_JBHUGA010000017.1"/>
</dbReference>
<reference evidence="2" key="1">
    <citation type="journal article" date="2019" name="Int. J. Syst. Evol. Microbiol.">
        <title>The Global Catalogue of Microorganisms (GCM) 10K type strain sequencing project: providing services to taxonomists for standard genome sequencing and annotation.</title>
        <authorList>
            <consortium name="The Broad Institute Genomics Platform"/>
            <consortium name="The Broad Institute Genome Sequencing Center for Infectious Disease"/>
            <person name="Wu L."/>
            <person name="Ma J."/>
        </authorList>
    </citation>
    <scope>NUCLEOTIDE SEQUENCE [LARGE SCALE GENOMIC DNA]</scope>
    <source>
        <strain evidence="2">JCM 11496</strain>
    </source>
</reference>
<proteinExistence type="predicted"/>
<protein>
    <recommendedName>
        <fullName evidence="3">Methyltransferase</fullName>
    </recommendedName>
</protein>
<accession>A0ABW4Q715</accession>
<gene>
    <name evidence="1" type="ORF">ACFSFX_07735</name>
</gene>
<evidence type="ECO:0008006" key="3">
    <source>
        <dbReference type="Google" id="ProtNLM"/>
    </source>
</evidence>
<comment type="caution">
    <text evidence="1">The sequence shown here is derived from an EMBL/GenBank/DDBJ whole genome shotgun (WGS) entry which is preliminary data.</text>
</comment>
<name>A0ABW4Q715_9MICC</name>